<dbReference type="VEuPathDB" id="FungiDB:SPRG_20841"/>
<dbReference type="Proteomes" id="UP000030745">
    <property type="component" value="Unassembled WGS sequence"/>
</dbReference>
<dbReference type="RefSeq" id="XP_012204324.1">
    <property type="nucleotide sequence ID" value="XM_012348934.1"/>
</dbReference>
<accession>A0A067CEJ1</accession>
<sequence length="99" mass="10616">MKLLATQIGDDDVAALAVALASGRNTRPLTLDLSENELTLASIKLLLTALGACHNVTLYVNEDELTPTIRALMEQHHLVETSVGVLVSPTRASSPWHAM</sequence>
<proteinExistence type="predicted"/>
<dbReference type="SUPFAM" id="SSF52047">
    <property type="entry name" value="RNI-like"/>
    <property type="match status" value="1"/>
</dbReference>
<evidence type="ECO:0000313" key="2">
    <source>
        <dbReference type="Proteomes" id="UP000030745"/>
    </source>
</evidence>
<organism evidence="1 2">
    <name type="scientific">Saprolegnia parasitica (strain CBS 223.65)</name>
    <dbReference type="NCBI Taxonomy" id="695850"/>
    <lineage>
        <taxon>Eukaryota</taxon>
        <taxon>Sar</taxon>
        <taxon>Stramenopiles</taxon>
        <taxon>Oomycota</taxon>
        <taxon>Saprolegniomycetes</taxon>
        <taxon>Saprolegniales</taxon>
        <taxon>Saprolegniaceae</taxon>
        <taxon>Saprolegnia</taxon>
    </lineage>
</organism>
<name>A0A067CEJ1_SAPPC</name>
<dbReference type="EMBL" id="KK583236">
    <property type="protein sequence ID" value="KDO24976.1"/>
    <property type="molecule type" value="Genomic_DNA"/>
</dbReference>
<dbReference type="OrthoDB" id="10567887at2759"/>
<dbReference type="AlphaFoldDB" id="A0A067CEJ1"/>
<dbReference type="KEGG" id="spar:SPRG_20841"/>
<dbReference type="Gene3D" id="3.80.10.10">
    <property type="entry name" value="Ribonuclease Inhibitor"/>
    <property type="match status" value="1"/>
</dbReference>
<evidence type="ECO:0000313" key="1">
    <source>
        <dbReference type="EMBL" id="KDO24976.1"/>
    </source>
</evidence>
<protein>
    <submittedName>
        <fullName evidence="1">Uncharacterized protein</fullName>
    </submittedName>
</protein>
<dbReference type="InterPro" id="IPR032675">
    <property type="entry name" value="LRR_dom_sf"/>
</dbReference>
<gene>
    <name evidence="1" type="ORF">SPRG_20841</name>
</gene>
<reference evidence="1 2" key="1">
    <citation type="journal article" date="2013" name="PLoS Genet.">
        <title>Distinctive expansion of potential virulence genes in the genome of the oomycete fish pathogen Saprolegnia parasitica.</title>
        <authorList>
            <person name="Jiang R.H."/>
            <person name="de Bruijn I."/>
            <person name="Haas B.J."/>
            <person name="Belmonte R."/>
            <person name="Lobach L."/>
            <person name="Christie J."/>
            <person name="van den Ackerveken G."/>
            <person name="Bottin A."/>
            <person name="Bulone V."/>
            <person name="Diaz-Moreno S.M."/>
            <person name="Dumas B."/>
            <person name="Fan L."/>
            <person name="Gaulin E."/>
            <person name="Govers F."/>
            <person name="Grenville-Briggs L.J."/>
            <person name="Horner N.R."/>
            <person name="Levin J.Z."/>
            <person name="Mammella M."/>
            <person name="Meijer H.J."/>
            <person name="Morris P."/>
            <person name="Nusbaum C."/>
            <person name="Oome S."/>
            <person name="Phillips A.J."/>
            <person name="van Rooyen D."/>
            <person name="Rzeszutek E."/>
            <person name="Saraiva M."/>
            <person name="Secombes C.J."/>
            <person name="Seidl M.F."/>
            <person name="Snel B."/>
            <person name="Stassen J.H."/>
            <person name="Sykes S."/>
            <person name="Tripathy S."/>
            <person name="van den Berg H."/>
            <person name="Vega-Arreguin J.C."/>
            <person name="Wawra S."/>
            <person name="Young S.K."/>
            <person name="Zeng Q."/>
            <person name="Dieguez-Uribeondo J."/>
            <person name="Russ C."/>
            <person name="Tyler B.M."/>
            <person name="van West P."/>
        </authorList>
    </citation>
    <scope>NUCLEOTIDE SEQUENCE [LARGE SCALE GENOMIC DNA]</scope>
    <source>
        <strain evidence="1 2">CBS 223.65</strain>
    </source>
</reference>
<dbReference type="GeneID" id="24141856"/>
<keyword evidence="2" id="KW-1185">Reference proteome</keyword>